<organism evidence="2 3">
    <name type="scientific">candidate division WWE3 bacterium CG06_land_8_20_14_3_00_42_16</name>
    <dbReference type="NCBI Taxonomy" id="1975083"/>
    <lineage>
        <taxon>Bacteria</taxon>
        <taxon>Katanobacteria</taxon>
    </lineage>
</organism>
<feature type="transmembrane region" description="Helical" evidence="1">
    <location>
        <begin position="91"/>
        <end position="112"/>
    </location>
</feature>
<feature type="transmembrane region" description="Helical" evidence="1">
    <location>
        <begin position="35"/>
        <end position="54"/>
    </location>
</feature>
<evidence type="ECO:0000256" key="1">
    <source>
        <dbReference type="SAM" id="Phobius"/>
    </source>
</evidence>
<gene>
    <name evidence="2" type="ORF">COS81_02055</name>
</gene>
<dbReference type="EMBL" id="PEWD01000041">
    <property type="protein sequence ID" value="PIU68948.1"/>
    <property type="molecule type" value="Genomic_DNA"/>
</dbReference>
<reference evidence="3" key="1">
    <citation type="submission" date="2017-09" db="EMBL/GenBank/DDBJ databases">
        <title>Depth-based differentiation of microbial function through sediment-hosted aquifers and enrichment of novel symbionts in the deep terrestrial subsurface.</title>
        <authorList>
            <person name="Probst A.J."/>
            <person name="Ladd B."/>
            <person name="Jarett J.K."/>
            <person name="Geller-Mcgrath D.E."/>
            <person name="Sieber C.M.K."/>
            <person name="Emerson J.B."/>
            <person name="Anantharaman K."/>
            <person name="Thomas B.C."/>
            <person name="Malmstrom R."/>
            <person name="Stieglmeier M."/>
            <person name="Klingl A."/>
            <person name="Woyke T."/>
            <person name="Ryan C.M."/>
            <person name="Banfield J.F."/>
        </authorList>
    </citation>
    <scope>NUCLEOTIDE SEQUENCE [LARGE SCALE GENOMIC DNA]</scope>
</reference>
<name>A0A2M7ANI8_UNCKA</name>
<keyword evidence="1" id="KW-0472">Membrane</keyword>
<feature type="transmembrane region" description="Helical" evidence="1">
    <location>
        <begin position="124"/>
        <end position="145"/>
    </location>
</feature>
<feature type="transmembrane region" description="Helical" evidence="1">
    <location>
        <begin position="63"/>
        <end position="85"/>
    </location>
</feature>
<feature type="transmembrane region" description="Helical" evidence="1">
    <location>
        <begin position="184"/>
        <end position="202"/>
    </location>
</feature>
<comment type="caution">
    <text evidence="2">The sequence shown here is derived from an EMBL/GenBank/DDBJ whole genome shotgun (WGS) entry which is preliminary data.</text>
</comment>
<sequence length="260" mass="29678">MVRIVFPLTKRRKIILVSILLTLILWFIQQSKINPALSIGVVAIVDYFLTFWVLDFDLKDQEYLALPILTILFTTAIILNIPIIAQLGFPWVVPILSFLGLYLMLLTTNILNISTVRPLPLVRAAWTALHLIYFGLSFMFMSAIFWSGFSLIQIVVFSFIIPFVLSYPAYYLLINELSRGGHPLLYMFLSGLILAEFAFVFIFLNLPFYVKSISLGAVFYIVTGILEHDLRANMSKETATEYIAIALLVIAAIFYHLIFF</sequence>
<feature type="transmembrane region" description="Helical" evidence="1">
    <location>
        <begin position="12"/>
        <end position="29"/>
    </location>
</feature>
<feature type="transmembrane region" description="Helical" evidence="1">
    <location>
        <begin position="208"/>
        <end position="227"/>
    </location>
</feature>
<proteinExistence type="predicted"/>
<feature type="transmembrane region" description="Helical" evidence="1">
    <location>
        <begin position="151"/>
        <end position="172"/>
    </location>
</feature>
<evidence type="ECO:0000313" key="2">
    <source>
        <dbReference type="EMBL" id="PIU68948.1"/>
    </source>
</evidence>
<keyword evidence="1" id="KW-1133">Transmembrane helix</keyword>
<keyword evidence="1" id="KW-0812">Transmembrane</keyword>
<dbReference type="AlphaFoldDB" id="A0A2M7ANI8"/>
<dbReference type="Proteomes" id="UP000229916">
    <property type="component" value="Unassembled WGS sequence"/>
</dbReference>
<accession>A0A2M7ANI8</accession>
<evidence type="ECO:0000313" key="3">
    <source>
        <dbReference type="Proteomes" id="UP000229916"/>
    </source>
</evidence>
<protein>
    <submittedName>
        <fullName evidence="2">Uncharacterized protein</fullName>
    </submittedName>
</protein>
<feature type="transmembrane region" description="Helical" evidence="1">
    <location>
        <begin position="239"/>
        <end position="258"/>
    </location>
</feature>